<dbReference type="PANTHER" id="PTHR46825">
    <property type="entry name" value="D-ALANYL-D-ALANINE-CARBOXYPEPTIDASE/ENDOPEPTIDASE AMPH"/>
    <property type="match status" value="1"/>
</dbReference>
<dbReference type="Proteomes" id="UP000778797">
    <property type="component" value="Unassembled WGS sequence"/>
</dbReference>
<reference evidence="3" key="1">
    <citation type="submission" date="2021-03" db="EMBL/GenBank/DDBJ databases">
        <title>Genome of Cognatishimia sp. F0-27.</title>
        <authorList>
            <person name="Ping X."/>
        </authorList>
    </citation>
    <scope>NUCLEOTIDE SEQUENCE [LARGE SCALE GENOMIC DNA]</scope>
    <source>
        <strain evidence="3">E313</strain>
    </source>
</reference>
<evidence type="ECO:0000313" key="2">
    <source>
        <dbReference type="EMBL" id="MCC1483260.1"/>
    </source>
</evidence>
<organism evidence="2 3">
    <name type="scientific">Winogradskyella immobilis</name>
    <dbReference type="NCBI Taxonomy" id="2816852"/>
    <lineage>
        <taxon>Bacteria</taxon>
        <taxon>Pseudomonadati</taxon>
        <taxon>Bacteroidota</taxon>
        <taxon>Flavobacteriia</taxon>
        <taxon>Flavobacteriales</taxon>
        <taxon>Flavobacteriaceae</taxon>
        <taxon>Winogradskyella</taxon>
    </lineage>
</organism>
<gene>
    <name evidence="2" type="ORF">J1C55_01545</name>
</gene>
<sequence length="568" mass="66011">MNYFNQAVIICICIFFLIPKIEAQNIVEKKPFEINQIEQKIDRLLKNYNFKKPGLAIGVVYKDNLVIQKQYGLANVEHQIPITKKTSFHVASVSKQFTAFALFQLEDEGKLSLEDDIRKYLPEMNEFDFKITIKHLLNHTSGIKDQWNLLRLGGWRLNDFITNSQVLEILFNQKSLNFKPNEDFMYSNSGYTLLAEIVSRVSGKSFSDYTKKHIFNPLKMYNTQFIDTEGQIIKNKSYSYYKEGSYFIEDVFNNISIGATNLSTTIEDLSKWAINFNEKNIGNGEVFQKMNRLEKLNNGSFYGYANGQFINEYRGLKRIEHSGQDASYIAYLGRFPNQGISIIFTSNSSEINGSQLVRQITDICLNEYFPKKQANNNISNKSLISKKPIKKSLEELKSFEGYYWNEKDDYSRQIKLQNNTLQYIRNKTDKTALIPVDDNEFEMKIDEYVSVLFNPEQVIVTLDDGEKIFLDKYIPANYSSNSLKEFEGNYYSTELNSYYTFFIQNDTLIANHQRLGDFKMKAIKNDYFIGNKGSFQKVKFVRNDLDEILGFKVSSSRAKNVSFNKIIE</sequence>
<proteinExistence type="predicted"/>
<name>A0ABS8EL12_9FLAO</name>
<dbReference type="RefSeq" id="WP_227475714.1">
    <property type="nucleotide sequence ID" value="NZ_JAFMPT010000002.1"/>
</dbReference>
<evidence type="ECO:0000313" key="3">
    <source>
        <dbReference type="Proteomes" id="UP000778797"/>
    </source>
</evidence>
<dbReference type="InterPro" id="IPR012338">
    <property type="entry name" value="Beta-lactam/transpept-like"/>
</dbReference>
<dbReference type="InterPro" id="IPR050491">
    <property type="entry name" value="AmpC-like"/>
</dbReference>
<accession>A0ABS8EL12</accession>
<dbReference type="PANTHER" id="PTHR46825:SF9">
    <property type="entry name" value="BETA-LACTAMASE-RELATED DOMAIN-CONTAINING PROTEIN"/>
    <property type="match status" value="1"/>
</dbReference>
<feature type="domain" description="Beta-lactamase-related" evidence="1">
    <location>
        <begin position="42"/>
        <end position="352"/>
    </location>
</feature>
<protein>
    <submittedName>
        <fullName evidence="2">Beta-lactamase family protein</fullName>
    </submittedName>
</protein>
<dbReference type="Pfam" id="PF00144">
    <property type="entry name" value="Beta-lactamase"/>
    <property type="match status" value="1"/>
</dbReference>
<dbReference type="Gene3D" id="3.40.710.10">
    <property type="entry name" value="DD-peptidase/beta-lactamase superfamily"/>
    <property type="match status" value="1"/>
</dbReference>
<reference evidence="3" key="2">
    <citation type="submission" date="2023-07" db="EMBL/GenBank/DDBJ databases">
        <title>Genome of Winogradskyella sp. E313.</title>
        <authorList>
            <person name="Zhou Y."/>
        </authorList>
    </citation>
    <scope>NUCLEOTIDE SEQUENCE [LARGE SCALE GENOMIC DNA]</scope>
    <source>
        <strain evidence="3">E313</strain>
    </source>
</reference>
<dbReference type="InterPro" id="IPR001466">
    <property type="entry name" value="Beta-lactam-related"/>
</dbReference>
<comment type="caution">
    <text evidence="2">The sequence shown here is derived from an EMBL/GenBank/DDBJ whole genome shotgun (WGS) entry which is preliminary data.</text>
</comment>
<dbReference type="EMBL" id="JAFMPT010000002">
    <property type="protein sequence ID" value="MCC1483260.1"/>
    <property type="molecule type" value="Genomic_DNA"/>
</dbReference>
<evidence type="ECO:0000259" key="1">
    <source>
        <dbReference type="Pfam" id="PF00144"/>
    </source>
</evidence>
<dbReference type="SUPFAM" id="SSF56601">
    <property type="entry name" value="beta-lactamase/transpeptidase-like"/>
    <property type="match status" value="1"/>
</dbReference>
<keyword evidence="3" id="KW-1185">Reference proteome</keyword>